<organism evidence="2 3">
    <name type="scientific">Pelolinea submarina</name>
    <dbReference type="NCBI Taxonomy" id="913107"/>
    <lineage>
        <taxon>Bacteria</taxon>
        <taxon>Bacillati</taxon>
        <taxon>Chloroflexota</taxon>
        <taxon>Anaerolineae</taxon>
        <taxon>Anaerolineales</taxon>
        <taxon>Anaerolineaceae</taxon>
        <taxon>Pelolinea</taxon>
    </lineage>
</organism>
<dbReference type="Proteomes" id="UP000256388">
    <property type="component" value="Unassembled WGS sequence"/>
</dbReference>
<keyword evidence="2" id="KW-0540">Nuclease</keyword>
<dbReference type="SMART" id="SM00507">
    <property type="entry name" value="HNHc"/>
    <property type="match status" value="1"/>
</dbReference>
<name>A0A3E0AHV6_9CHLR</name>
<keyword evidence="2" id="KW-0255">Endonuclease</keyword>
<keyword evidence="3" id="KW-1185">Reference proteome</keyword>
<dbReference type="RefSeq" id="WP_116224378.1">
    <property type="nucleotide sequence ID" value="NZ_AP018437.1"/>
</dbReference>
<accession>A0A3E0AHV6</accession>
<dbReference type="Pfam" id="PF14279">
    <property type="entry name" value="HNH_5"/>
    <property type="match status" value="1"/>
</dbReference>
<evidence type="ECO:0000313" key="3">
    <source>
        <dbReference type="Proteomes" id="UP000256388"/>
    </source>
</evidence>
<dbReference type="CDD" id="cd00085">
    <property type="entry name" value="HNHc"/>
    <property type="match status" value="1"/>
</dbReference>
<evidence type="ECO:0000313" key="2">
    <source>
        <dbReference type="EMBL" id="REG11241.1"/>
    </source>
</evidence>
<dbReference type="GO" id="GO:0003676">
    <property type="term" value="F:nucleic acid binding"/>
    <property type="evidence" value="ECO:0007669"/>
    <property type="project" value="InterPro"/>
</dbReference>
<gene>
    <name evidence="2" type="ORF">DFR64_1119</name>
</gene>
<protein>
    <submittedName>
        <fullName evidence="2">5-methylcytosine-specific restriction endonuclease McrA</fullName>
    </submittedName>
</protein>
<dbReference type="InterPro" id="IPR052892">
    <property type="entry name" value="NA-targeting_endonuclease"/>
</dbReference>
<evidence type="ECO:0000259" key="1">
    <source>
        <dbReference type="SMART" id="SM00507"/>
    </source>
</evidence>
<dbReference type="GO" id="GO:0008270">
    <property type="term" value="F:zinc ion binding"/>
    <property type="evidence" value="ECO:0007669"/>
    <property type="project" value="InterPro"/>
</dbReference>
<dbReference type="PANTHER" id="PTHR33877:SF2">
    <property type="entry name" value="OS07G0170200 PROTEIN"/>
    <property type="match status" value="1"/>
</dbReference>
<dbReference type="OrthoDB" id="9802901at2"/>
<dbReference type="AlphaFoldDB" id="A0A3E0AHV6"/>
<comment type="caution">
    <text evidence="2">The sequence shown here is derived from an EMBL/GenBank/DDBJ whole genome shotgun (WGS) entry which is preliminary data.</text>
</comment>
<dbReference type="PANTHER" id="PTHR33877">
    <property type="entry name" value="SLL1193 PROTEIN"/>
    <property type="match status" value="1"/>
</dbReference>
<reference evidence="2 3" key="1">
    <citation type="submission" date="2018-08" db="EMBL/GenBank/DDBJ databases">
        <title>Genomic Encyclopedia of Type Strains, Phase IV (KMG-IV): sequencing the most valuable type-strain genomes for metagenomic binning, comparative biology and taxonomic classification.</title>
        <authorList>
            <person name="Goeker M."/>
        </authorList>
    </citation>
    <scope>NUCLEOTIDE SEQUENCE [LARGE SCALE GENOMIC DNA]</scope>
    <source>
        <strain evidence="2 3">DSM 23923</strain>
    </source>
</reference>
<keyword evidence="2" id="KW-0378">Hydrolase</keyword>
<dbReference type="EMBL" id="QUMS01000001">
    <property type="protein sequence ID" value="REG11241.1"/>
    <property type="molecule type" value="Genomic_DNA"/>
</dbReference>
<dbReference type="GO" id="GO:0004519">
    <property type="term" value="F:endonuclease activity"/>
    <property type="evidence" value="ECO:0007669"/>
    <property type="project" value="UniProtKB-KW"/>
</dbReference>
<dbReference type="InterPro" id="IPR029471">
    <property type="entry name" value="HNH_5"/>
</dbReference>
<dbReference type="Gene3D" id="1.10.30.50">
    <property type="match status" value="1"/>
</dbReference>
<feature type="domain" description="HNH nuclease" evidence="1">
    <location>
        <begin position="69"/>
        <end position="120"/>
    </location>
</feature>
<proteinExistence type="predicted"/>
<dbReference type="InterPro" id="IPR003615">
    <property type="entry name" value="HNH_nuc"/>
</dbReference>
<sequence>MESVLVLNANYEPLNICNMHKAVCLMVMDKAQLVMNGRGEIRTVDRSYPRPSVIRLETMVHRPHPKVKLTRKEIFRRDNYTCQYCGSTTRTLTIDHVLPRHLDGPHNWENVVTACSICNHEKGGRTLEQSGMVLRKKPVEPSASALYLYNHYLPENQEWEQFLQGW</sequence>